<name>E0XY98_9SPIR</name>
<accession>E0XY98</accession>
<reference evidence="1" key="1">
    <citation type="journal article" date="2011" name="Environ. Microbiol.">
        <title>Time-series analyses of Monterey Bay coastal microbial picoplankton using a 'genome proxy' microarray.</title>
        <authorList>
            <person name="Rich V.I."/>
            <person name="Pham V.D."/>
            <person name="Eppley J."/>
            <person name="Shi Y."/>
            <person name="DeLong E.F."/>
        </authorList>
    </citation>
    <scope>NUCLEOTIDE SEQUENCE</scope>
</reference>
<dbReference type="AlphaFoldDB" id="E0XY98"/>
<sequence length="115" mass="12430">MTYGSYSTVTVSDLADDLAIQSFLGPNHQHLGELHGITVVVDTDGPVYVGRFFEEREGALLLLDAAAHSEGEEGVSKAEFLAKASKFGVWKQFKSISVLRSSVKTVTRLSELSAL</sequence>
<evidence type="ECO:0000313" key="1">
    <source>
        <dbReference type="EMBL" id="ADI19378.1"/>
    </source>
</evidence>
<protein>
    <submittedName>
        <fullName evidence="1">Uncharacterized protein</fullName>
    </submittedName>
</protein>
<organism evidence="1">
    <name type="scientific">uncultured Spirochaetales bacterium HF0500_06B09</name>
    <dbReference type="NCBI Taxonomy" id="710994"/>
    <lineage>
        <taxon>Bacteria</taxon>
        <taxon>Pseudomonadati</taxon>
        <taxon>Spirochaetota</taxon>
        <taxon>Spirochaetia</taxon>
        <taxon>Spirochaetales</taxon>
        <taxon>environmental samples</taxon>
    </lineage>
</organism>
<dbReference type="EMBL" id="GU474919">
    <property type="protein sequence ID" value="ADI19378.1"/>
    <property type="molecule type" value="Genomic_DNA"/>
</dbReference>
<proteinExistence type="predicted"/>